<accession>A0A8S1WDU3</accession>
<evidence type="ECO:0000313" key="2">
    <source>
        <dbReference type="Proteomes" id="UP000683925"/>
    </source>
</evidence>
<dbReference type="SMART" id="SM00320">
    <property type="entry name" value="WD40"/>
    <property type="match status" value="3"/>
</dbReference>
<dbReference type="Proteomes" id="UP000683925">
    <property type="component" value="Unassembled WGS sequence"/>
</dbReference>
<name>A0A8S1WDU3_PAROT</name>
<gene>
    <name evidence="1" type="ORF">POCTA_138.1.T0890026</name>
</gene>
<sequence>MKQLSKIFQSRELIILQNIISNIQKSQLIRNFFRLNIKMSHFDQLPQIQRQKEESLNIQNFILKNSLRGGGCACCNCQKMVVRGRVSNYQQLPENQQPRTLNVEEVKVKVIEAIHQNDQLQQFIPLIKNFDNNCVIFTYQTISIYFELMRKQEFLKIQKNQLIQINRSILSISQDPEWFKIMFKFYFELLKQANEYRPETNIEKYKLLSDFSKQEQYDNNQWEELKKQKGKFSPYETFYFYQMSLNKLIQPNSFGISLDKFVNDFIKNQDQEKQIKIYQIFIAAQLNLVYVLGLTKKYNQLKNFIKTVYEVKQIFTQDDEYFLNSIIKQQDISYKEIQIWLSYHFLILEHTENVNKSIQDQIKQFFDNHKVYQSPDSVQKLKSLRTRWNLNNNQQQVIESFVNIPNDSSIQQFNYKDQLDIVRKKKKELILEQKVDYITPLINIKTSSSNLKYIFDEEIIKNLFSTNQEDIYWIFGKVKSGKTTLTMTIIDYLWKKTDWIPIYFDLTDIEQRNGNLSELLKITLRLEPFHLIEQQIQDFLNADQKLIIFLDYYDQLSFGFRKKNIMKMLGCEVKKENQKVVLITREQVQDLPAYQPLIQRMIQIELKEFNEKQKKEYIEKCIGHLMDENIDRNQININVQQMISIDFNDGQMLIHDEHIRQFKLQLTQENYQSKKNIQKKLLNMIQLNFMMKNIFVPCFSFHYQFKLLLKLITSKNSQNSPQRFQEYNTSKNLIAHYQEQQKKQFKQLLNSISSSSSDINSPSSKNEEPIEIDKILDSIMTKSNQKYRLQQGDMLIKQILNPKLTKFEYINSLIDQYIEDYLIVWERLCLPLNINMEKVREFQTNLALPNQQNGSNESGKQNKTIKIIKRCCLLKSDGEKKIFLDKVFKDFFIANFVFIKISEFQKDKSKEKLGKFNNFNLCQNDYTETVALLSDQLLTINKIKDVLIQLIKLSTEESFIKTSSNSMYLLSILKLNLEGEDLSKIHISDINITGLSFYLANLCNSHWKNVDISFCNFNSTDLTGAKLEQIIGIIETQNSGQLQIKQKENTKIIGVLDPRSIQKNTQLIGSQDLKSVFNNTQYISFQREDSQLQDSSEKNHSIQNSEIQIINDKNEVIKILKPEQHCSSFCFFAQKKNKLVCSLSKDGIKYKINIWNYDKNDNNLKEIEDEFDIITKMATKYINDKSNILVLLLNYTKIMLYDLSQKQDYSYFLCNPKESQGDNFTVSNCHQLLAVSSGDVIKIYDWQMIQVFEFSSRNDWRRLVICKNKQGTDIFYSKIENALYSPDGQNIVIQSQSKTEFYQINTDTTFIELEKVKSLVFSNNYFVTSSDQGIKIYSFPEYEYIDWLPFKAQLLIFSYKQDQNLAIISHCNYNFIYRLENIEKIPQKIDVFNYKFDNSSLIIAVSPNKKQMIIAQNGLIFFVKNMVYKDKIMEYQDEMILSMCFAQKENHFAIRSKKNKLHIFRVINFETLKPIAVWEEENQTEDQEFSNQIQCLLIQSRRYVISNQNNQLVLQDVTECFENQQQNQDCKIKKTPIILKPIHKEDGNSKQQLQQNSTVNFDQQALDKQIESMLCFNFSISQDQNYIAARFSLENKKFSTIIIIWKYIDNSTCKYEYEQKFYHNERTNLYFLEYENLLLLIFKEQKQTCIQVFSIENKNYIKHCEQKSDQDIQSIAFSSDKQQFYTMHSPTSFSLYFITKEQLEQKYYFEETEIPIYFSLYGTDVIYMCQQSIFIRNVDDIIDRIKHFYSNSVKLNYDEKIGICFSDNITYFNHNEQKIYQYSKNQLNKISLDQQEMSINCSQFSQDEQILIIITSNEGTQQQLRILFKIENNYIQQNEILKPDNIIYSCKFVTNNSFLVLSQNIQIYDISDCKLSVQQQINLPGLYIKSINFHPNKKDFLTINESGQIQLYNLIQSEKCKYKLYKTLPENQLVQAQDCVISNLNASKTTIQQLKELGAIDPGNTIQQTS</sequence>
<comment type="caution">
    <text evidence="1">The sequence shown here is derived from an EMBL/GenBank/DDBJ whole genome shotgun (WGS) entry which is preliminary data.</text>
</comment>
<organism evidence="1 2">
    <name type="scientific">Paramecium octaurelia</name>
    <dbReference type="NCBI Taxonomy" id="43137"/>
    <lineage>
        <taxon>Eukaryota</taxon>
        <taxon>Sar</taxon>
        <taxon>Alveolata</taxon>
        <taxon>Ciliophora</taxon>
        <taxon>Intramacronucleata</taxon>
        <taxon>Oligohymenophorea</taxon>
        <taxon>Peniculida</taxon>
        <taxon>Parameciidae</taxon>
        <taxon>Paramecium</taxon>
    </lineage>
</organism>
<evidence type="ECO:0008006" key="3">
    <source>
        <dbReference type="Google" id="ProtNLM"/>
    </source>
</evidence>
<protein>
    <recommendedName>
        <fullName evidence="3">WD40-repeat-containing domain</fullName>
    </recommendedName>
</protein>
<dbReference type="EMBL" id="CAJJDP010000088">
    <property type="protein sequence ID" value="CAD8186937.1"/>
    <property type="molecule type" value="Genomic_DNA"/>
</dbReference>
<dbReference type="OrthoDB" id="9989223at2759"/>
<evidence type="ECO:0000313" key="1">
    <source>
        <dbReference type="EMBL" id="CAD8186937.1"/>
    </source>
</evidence>
<dbReference type="OMA" id="CFSFHYQ"/>
<proteinExistence type="predicted"/>
<keyword evidence="2" id="KW-1185">Reference proteome</keyword>
<dbReference type="InterPro" id="IPR001680">
    <property type="entry name" value="WD40_rpt"/>
</dbReference>
<reference evidence="1" key="1">
    <citation type="submission" date="2021-01" db="EMBL/GenBank/DDBJ databases">
        <authorList>
            <consortium name="Genoscope - CEA"/>
            <person name="William W."/>
        </authorList>
    </citation>
    <scope>NUCLEOTIDE SEQUENCE</scope>
</reference>